<keyword evidence="3" id="KW-1185">Reference proteome</keyword>
<feature type="region of interest" description="Disordered" evidence="1">
    <location>
        <begin position="60"/>
        <end position="92"/>
    </location>
</feature>
<dbReference type="Proteomes" id="UP000829354">
    <property type="component" value="Chromosome X"/>
</dbReference>
<dbReference type="AlphaFoldDB" id="A0AAE9JQT6"/>
<accession>A0AAE9JQT6</accession>
<reference evidence="2 3" key="1">
    <citation type="submission" date="2022-04" db="EMBL/GenBank/DDBJ databases">
        <title>Chromosome-level reference genomes for two strains of Caenorhabditis briggsae: an improved platform for comparative genomics.</title>
        <authorList>
            <person name="Stevens L."/>
            <person name="Andersen E."/>
        </authorList>
    </citation>
    <scope>NUCLEOTIDE SEQUENCE [LARGE SCALE GENOMIC DNA]</scope>
    <source>
        <strain evidence="2">VX34</strain>
        <tissue evidence="2">Whole-organism</tissue>
    </source>
</reference>
<dbReference type="EMBL" id="CP092625">
    <property type="protein sequence ID" value="UMM40425.1"/>
    <property type="molecule type" value="Genomic_DNA"/>
</dbReference>
<protein>
    <submittedName>
        <fullName evidence="2">Uncharacterized protein</fullName>
    </submittedName>
</protein>
<gene>
    <name evidence="2" type="ORF">L5515_017066</name>
</gene>
<name>A0AAE9JQT6_CAEBR</name>
<evidence type="ECO:0000313" key="2">
    <source>
        <dbReference type="EMBL" id="UMM40425.1"/>
    </source>
</evidence>
<proteinExistence type="predicted"/>
<organism evidence="2 3">
    <name type="scientific">Caenorhabditis briggsae</name>
    <dbReference type="NCBI Taxonomy" id="6238"/>
    <lineage>
        <taxon>Eukaryota</taxon>
        <taxon>Metazoa</taxon>
        <taxon>Ecdysozoa</taxon>
        <taxon>Nematoda</taxon>
        <taxon>Chromadorea</taxon>
        <taxon>Rhabditida</taxon>
        <taxon>Rhabditina</taxon>
        <taxon>Rhabditomorpha</taxon>
        <taxon>Rhabditoidea</taxon>
        <taxon>Rhabditidae</taxon>
        <taxon>Peloderinae</taxon>
        <taxon>Caenorhabditis</taxon>
    </lineage>
</organism>
<feature type="compositionally biased region" description="Basic and acidic residues" evidence="1">
    <location>
        <begin position="66"/>
        <end position="79"/>
    </location>
</feature>
<feature type="compositionally biased region" description="Polar residues" evidence="1">
    <location>
        <begin position="81"/>
        <end position="92"/>
    </location>
</feature>
<evidence type="ECO:0000256" key="1">
    <source>
        <dbReference type="SAM" id="MobiDB-lite"/>
    </source>
</evidence>
<evidence type="ECO:0000313" key="3">
    <source>
        <dbReference type="Proteomes" id="UP000829354"/>
    </source>
</evidence>
<sequence length="92" mass="10644">MTKNAGSEKGVKLTASDFDIILTRNFSNPMFDDRNAEDSEQFFGWMDLLETTQTRRSLTFMSSRFPTEKTRNSSRELRQPIDNNSRGNETNI</sequence>